<feature type="region of interest" description="Disordered" evidence="3">
    <location>
        <begin position="514"/>
        <end position="533"/>
    </location>
</feature>
<evidence type="ECO:0000256" key="2">
    <source>
        <dbReference type="PROSITE-ProRule" id="PRU00723"/>
    </source>
</evidence>
<dbReference type="CDD" id="cd07895">
    <property type="entry name" value="Adenylation_mRNA_capping"/>
    <property type="match status" value="1"/>
</dbReference>
<dbReference type="GO" id="GO:0006370">
    <property type="term" value="P:7-methylguanosine mRNA capping"/>
    <property type="evidence" value="ECO:0007669"/>
    <property type="project" value="InterPro"/>
</dbReference>
<reference evidence="6" key="1">
    <citation type="journal article" date="2010" name="Genome Biol.">
        <title>Genome sequence of the necrotrophic plant pathogen Pythium ultimum reveals original pathogenicity mechanisms and effector repertoire.</title>
        <authorList>
            <person name="Levesque C.A."/>
            <person name="Brouwer H."/>
            <person name="Cano L."/>
            <person name="Hamilton J.P."/>
            <person name="Holt C."/>
            <person name="Huitema E."/>
            <person name="Raffaele S."/>
            <person name="Robideau G.P."/>
            <person name="Thines M."/>
            <person name="Win J."/>
            <person name="Zerillo M.M."/>
            <person name="Beakes G.W."/>
            <person name="Boore J.L."/>
            <person name="Busam D."/>
            <person name="Dumas B."/>
            <person name="Ferriera S."/>
            <person name="Fuerstenberg S.I."/>
            <person name="Gachon C.M."/>
            <person name="Gaulin E."/>
            <person name="Govers F."/>
            <person name="Grenville-Briggs L."/>
            <person name="Horner N."/>
            <person name="Hostetler J."/>
            <person name="Jiang R.H."/>
            <person name="Johnson J."/>
            <person name="Krajaejun T."/>
            <person name="Lin H."/>
            <person name="Meijer H.J."/>
            <person name="Moore B."/>
            <person name="Morris P."/>
            <person name="Phuntmart V."/>
            <person name="Puiu D."/>
            <person name="Shetty J."/>
            <person name="Stajich J.E."/>
            <person name="Tripathy S."/>
            <person name="Wawra S."/>
            <person name="van West P."/>
            <person name="Whitty B.R."/>
            <person name="Coutinho P.M."/>
            <person name="Henrissat B."/>
            <person name="Martin F."/>
            <person name="Thomas P.D."/>
            <person name="Tyler B.M."/>
            <person name="De Vries R.P."/>
            <person name="Kamoun S."/>
            <person name="Yandell M."/>
            <person name="Tisserat N."/>
            <person name="Buell C.R."/>
        </authorList>
    </citation>
    <scope>NUCLEOTIDE SEQUENCE</scope>
    <source>
        <strain evidence="6">DAOM:BR144</strain>
    </source>
</reference>
<dbReference type="InterPro" id="IPR001339">
    <property type="entry name" value="mRNA_cap_enzyme_adenylation"/>
</dbReference>
<dbReference type="PANTHER" id="PTHR10367">
    <property type="entry name" value="MRNA-CAPPING ENZYME"/>
    <property type="match status" value="1"/>
</dbReference>
<dbReference type="EnsemblProtists" id="PYU1_T008717">
    <property type="protein sequence ID" value="PYU1_T008717"/>
    <property type="gene ID" value="PYU1_G008700"/>
</dbReference>
<name>K3WUS0_GLOUD</name>
<dbReference type="VEuPathDB" id="FungiDB:PYU1_G008700"/>
<proteinExistence type="predicted"/>
<dbReference type="EMBL" id="GL376558">
    <property type="status" value="NOT_ANNOTATED_CDS"/>
    <property type="molecule type" value="Genomic_DNA"/>
</dbReference>
<feature type="region of interest" description="Disordered" evidence="3">
    <location>
        <begin position="388"/>
        <end position="425"/>
    </location>
</feature>
<dbReference type="InParanoid" id="K3WUS0"/>
<dbReference type="SUPFAM" id="SSF50249">
    <property type="entry name" value="Nucleic acid-binding proteins"/>
    <property type="match status" value="1"/>
</dbReference>
<feature type="zinc finger region" description="C3H1-type" evidence="2">
    <location>
        <begin position="428"/>
        <end position="456"/>
    </location>
</feature>
<dbReference type="InterPro" id="IPR012340">
    <property type="entry name" value="NA-bd_OB-fold"/>
</dbReference>
<dbReference type="OMA" id="VFHDWIT"/>
<keyword evidence="2" id="KW-0862">Zinc</keyword>
<dbReference type="STRING" id="431595.K3WUS0"/>
<feature type="domain" description="C3H1-type" evidence="4">
    <location>
        <begin position="428"/>
        <end position="456"/>
    </location>
</feature>
<dbReference type="PROSITE" id="PS50103">
    <property type="entry name" value="ZF_C3H1"/>
    <property type="match status" value="1"/>
</dbReference>
<evidence type="ECO:0000256" key="3">
    <source>
        <dbReference type="SAM" id="MobiDB-lite"/>
    </source>
</evidence>
<dbReference type="HOGENOM" id="CLU_030764_0_0_1"/>
<protein>
    <recommendedName>
        <fullName evidence="4">C3H1-type domain-containing protein</fullName>
    </recommendedName>
</protein>
<feature type="region of interest" description="Disordered" evidence="3">
    <location>
        <begin position="467"/>
        <end position="498"/>
    </location>
</feature>
<keyword evidence="6" id="KW-1185">Reference proteome</keyword>
<keyword evidence="2" id="KW-0479">Metal-binding</keyword>
<dbReference type="PANTHER" id="PTHR10367:SF17">
    <property type="entry name" value="MRNA-CAPPING ENZYME"/>
    <property type="match status" value="1"/>
</dbReference>
<dbReference type="Pfam" id="PF01331">
    <property type="entry name" value="mRNA_cap_enzyme"/>
    <property type="match status" value="1"/>
</dbReference>
<organism evidence="5 6">
    <name type="scientific">Globisporangium ultimum (strain ATCC 200006 / CBS 805.95 / DAOM BR144)</name>
    <name type="common">Pythium ultimum</name>
    <dbReference type="NCBI Taxonomy" id="431595"/>
    <lineage>
        <taxon>Eukaryota</taxon>
        <taxon>Sar</taxon>
        <taxon>Stramenopiles</taxon>
        <taxon>Oomycota</taxon>
        <taxon>Peronosporomycetes</taxon>
        <taxon>Pythiales</taxon>
        <taxon>Pythiaceae</taxon>
        <taxon>Globisporangium</taxon>
    </lineage>
</organism>
<dbReference type="Gene3D" id="3.30.470.30">
    <property type="entry name" value="DNA ligase/mRNA capping enzyme"/>
    <property type="match status" value="1"/>
</dbReference>
<dbReference type="GO" id="GO:0004484">
    <property type="term" value="F:mRNA guanylyltransferase activity"/>
    <property type="evidence" value="ECO:0007669"/>
    <property type="project" value="UniProtKB-EC"/>
</dbReference>
<dbReference type="SUPFAM" id="SSF56091">
    <property type="entry name" value="DNA ligase/mRNA capping enzyme, catalytic domain"/>
    <property type="match status" value="1"/>
</dbReference>
<evidence type="ECO:0000313" key="6">
    <source>
        <dbReference type="Proteomes" id="UP000019132"/>
    </source>
</evidence>
<keyword evidence="2" id="KW-0863">Zinc-finger</keyword>
<comment type="catalytic activity">
    <reaction evidence="1">
        <text>a 5'-end diphospho-ribonucleoside in mRNA + GTP + H(+) = a 5'-end (5'-triphosphoguanosine)-ribonucleoside in mRNA + diphosphate</text>
        <dbReference type="Rhea" id="RHEA:67012"/>
        <dbReference type="Rhea" id="RHEA-COMP:17165"/>
        <dbReference type="Rhea" id="RHEA-COMP:17166"/>
        <dbReference type="ChEBI" id="CHEBI:15378"/>
        <dbReference type="ChEBI" id="CHEBI:33019"/>
        <dbReference type="ChEBI" id="CHEBI:37565"/>
        <dbReference type="ChEBI" id="CHEBI:167616"/>
        <dbReference type="ChEBI" id="CHEBI:167617"/>
        <dbReference type="EC" id="2.7.7.50"/>
    </reaction>
    <physiologicalReaction direction="left-to-right" evidence="1">
        <dbReference type="Rhea" id="RHEA:67013"/>
    </physiologicalReaction>
</comment>
<dbReference type="GO" id="GO:0008270">
    <property type="term" value="F:zinc ion binding"/>
    <property type="evidence" value="ECO:0007669"/>
    <property type="project" value="UniProtKB-KW"/>
</dbReference>
<dbReference type="eggNOG" id="KOG2386">
    <property type="taxonomic scope" value="Eukaryota"/>
</dbReference>
<dbReference type="GO" id="GO:0005524">
    <property type="term" value="F:ATP binding"/>
    <property type="evidence" value="ECO:0007669"/>
    <property type="project" value="InterPro"/>
</dbReference>
<dbReference type="AlphaFoldDB" id="K3WUS0"/>
<reference evidence="5" key="3">
    <citation type="submission" date="2015-02" db="UniProtKB">
        <authorList>
            <consortium name="EnsemblProtists"/>
        </authorList>
    </citation>
    <scope>IDENTIFICATION</scope>
    <source>
        <strain evidence="5">DAOM BR144</strain>
    </source>
</reference>
<dbReference type="InterPro" id="IPR000571">
    <property type="entry name" value="Znf_CCCH"/>
</dbReference>
<dbReference type="Proteomes" id="UP000019132">
    <property type="component" value="Unassembled WGS sequence"/>
</dbReference>
<dbReference type="Gene3D" id="2.40.50.140">
    <property type="entry name" value="Nucleic acid-binding proteins"/>
    <property type="match status" value="1"/>
</dbReference>
<dbReference type="InterPro" id="IPR051029">
    <property type="entry name" value="mRNA_Capping_Enz/RNA_Phosphat"/>
</dbReference>
<evidence type="ECO:0000313" key="5">
    <source>
        <dbReference type="EnsemblProtists" id="PYU1_T008717"/>
    </source>
</evidence>
<evidence type="ECO:0000259" key="4">
    <source>
        <dbReference type="PROSITE" id="PS50103"/>
    </source>
</evidence>
<accession>K3WUS0</accession>
<sequence>MAGSTGVTHIAGVPVDIGQPVHVTSKKQLQRQINGIVNWNELDRAPMSIGQTLLRSNEPQIAEHPYFVCEKSVGIRYLVLLLQGRCYLISPNYDIREVVLFSPVRPDRLQPGVDRNTIVPHQWTILDGLLVCDKDGPKSVLTLLLYDILALNGSPVMVSKLQDRLKLIQNDVIGPRKTIPPPKNQPPDPFQLVLQAMYPVNRVSHVIRTIIPRVSQTRQNAGLVFTPVILPYTPGYAKGLYHWSPTSQLIAEFQLGVEWRGRPPKPGFKLIIHEKRTQVFHDWITFSPEDFDTFRQDKKASSRIIECVYDPEWLTFVPSHDKSTWEIGNPELNATERGQGWRKGGWKYVRSRPDKLMPLERGYLGMVEKAIGEDIKLEEFENLFPDDPSKKTSLMQKLRQDAPPVQDDYAPPSKKKRGSGGGPGGGAGPGTGVCYDFQNKGVCQRGRFCHFSHCACNSTCSCTTTKNTYGQRPSYRRNDYDAPPSPETTPAADPSAVPEKLPALRHADSFEREKALKSDAGAEEEEAGELSDNGNLHIGSIYTPLESFDKDSIAAKRAQLSALGNRRIWASLGLEDKLQRTRVCGLIVSKTGDVTYVRPMDK</sequence>
<reference evidence="6" key="2">
    <citation type="submission" date="2010-04" db="EMBL/GenBank/DDBJ databases">
        <authorList>
            <person name="Buell R."/>
            <person name="Hamilton J."/>
            <person name="Hostetler J."/>
        </authorList>
    </citation>
    <scope>NUCLEOTIDE SEQUENCE [LARGE SCALE GENOMIC DNA]</scope>
    <source>
        <strain evidence="6">DAOM:BR144</strain>
    </source>
</reference>
<evidence type="ECO:0000256" key="1">
    <source>
        <dbReference type="ARBA" id="ARBA00044624"/>
    </source>
</evidence>